<proteinExistence type="inferred from homology"/>
<dbReference type="InterPro" id="IPR036412">
    <property type="entry name" value="HAD-like_sf"/>
</dbReference>
<evidence type="ECO:0000256" key="5">
    <source>
        <dbReference type="ARBA" id="ARBA00022801"/>
    </source>
</evidence>
<dbReference type="Gene3D" id="3.30.70.1020">
    <property type="entry name" value="Trehalose-6-phosphate phosphatase related protein, domain 2"/>
    <property type="match status" value="1"/>
</dbReference>
<dbReference type="GO" id="GO:0004805">
    <property type="term" value="F:trehalose-phosphatase activity"/>
    <property type="evidence" value="ECO:0007669"/>
    <property type="project" value="UniProtKB-EC"/>
</dbReference>
<dbReference type="PANTHER" id="PTHR43768">
    <property type="entry name" value="TREHALOSE 6-PHOSPHATE PHOSPHATASE"/>
    <property type="match status" value="1"/>
</dbReference>
<dbReference type="NCBIfam" id="TIGR00685">
    <property type="entry name" value="T6PP"/>
    <property type="match status" value="1"/>
</dbReference>
<dbReference type="Gene3D" id="3.40.50.1000">
    <property type="entry name" value="HAD superfamily/HAD-like"/>
    <property type="match status" value="1"/>
</dbReference>
<dbReference type="InterPro" id="IPR044651">
    <property type="entry name" value="OTSB-like"/>
</dbReference>
<comment type="catalytic activity">
    <reaction evidence="1 6">
        <text>alpha,alpha-trehalose 6-phosphate + H2O = alpha,alpha-trehalose + phosphate</text>
        <dbReference type="Rhea" id="RHEA:23420"/>
        <dbReference type="ChEBI" id="CHEBI:15377"/>
        <dbReference type="ChEBI" id="CHEBI:16551"/>
        <dbReference type="ChEBI" id="CHEBI:43474"/>
        <dbReference type="ChEBI" id="CHEBI:58429"/>
        <dbReference type="EC" id="3.1.3.12"/>
    </reaction>
</comment>
<name>A0AAV8RNS4_ENSVE</name>
<evidence type="ECO:0000313" key="8">
    <source>
        <dbReference type="Proteomes" id="UP001222027"/>
    </source>
</evidence>
<evidence type="ECO:0000256" key="2">
    <source>
        <dbReference type="ARBA" id="ARBA00001968"/>
    </source>
</evidence>
<gene>
    <name evidence="7" type="ORF">OPV22_011788</name>
</gene>
<dbReference type="CDD" id="cd01627">
    <property type="entry name" value="HAD_TPP"/>
    <property type="match status" value="1"/>
</dbReference>
<dbReference type="PANTHER" id="PTHR43768:SF3">
    <property type="entry name" value="TREHALOSE 6-PHOSPHATE PHOSPHATASE"/>
    <property type="match status" value="1"/>
</dbReference>
<dbReference type="EC" id="3.1.3.12" evidence="6"/>
<dbReference type="InterPro" id="IPR006379">
    <property type="entry name" value="HAD-SF_hydro_IIB"/>
</dbReference>
<comment type="caution">
    <text evidence="7">The sequence shown here is derived from an EMBL/GenBank/DDBJ whole genome shotgun (WGS) entry which is preliminary data.</text>
</comment>
<comment type="similarity">
    <text evidence="4 6">Belongs to the trehalose phosphatase family.</text>
</comment>
<keyword evidence="5 6" id="KW-0378">Hydrolase</keyword>
<dbReference type="Proteomes" id="UP001222027">
    <property type="component" value="Unassembled WGS sequence"/>
</dbReference>
<evidence type="ECO:0000256" key="1">
    <source>
        <dbReference type="ARBA" id="ARBA00000500"/>
    </source>
</evidence>
<organism evidence="7 8">
    <name type="scientific">Ensete ventricosum</name>
    <name type="common">Abyssinian banana</name>
    <name type="synonym">Musa ensete</name>
    <dbReference type="NCBI Taxonomy" id="4639"/>
    <lineage>
        <taxon>Eukaryota</taxon>
        <taxon>Viridiplantae</taxon>
        <taxon>Streptophyta</taxon>
        <taxon>Embryophyta</taxon>
        <taxon>Tracheophyta</taxon>
        <taxon>Spermatophyta</taxon>
        <taxon>Magnoliopsida</taxon>
        <taxon>Liliopsida</taxon>
        <taxon>Zingiberales</taxon>
        <taxon>Musaceae</taxon>
        <taxon>Ensete</taxon>
    </lineage>
</organism>
<sequence>MRKQSVIVPEELAVTTLMAVVADPAAHHSALLPPRSSAFGVRCARYKRFLSQLDMGSGGGGGARISAWVDSMRASSPTHVKAAAMLSASFAASHDEDYNKWVKQHPSALTVFEDIVAASKGKQIVMFLDYDGTLSPIVDDPDRAFISNAMRETVRDVARHFPTAIVSGRRRDKVFSFVRLRELYYAGSHGMDIKGPTKRTKHTKAKTKAVMFQPATEFLPMIDEVYKALMEKTKLIPGSRVENNTFSLSVHFRCVDEKAWSSLAELVRSVLKRYPKLRLTLGRKVLEIRPSIKWDKGKALEFLLASLGLADSGNVFPVYIGDDRTDEDAFRVLHGRRQGLGILVSGVIRETSACCSLRQPAEVQEFLRWLVEWKRSASLPRRTEARKK</sequence>
<keyword evidence="8" id="KW-1185">Reference proteome</keyword>
<comment type="cofactor">
    <cofactor evidence="2 6">
        <name>a divalent metal cation</name>
        <dbReference type="ChEBI" id="CHEBI:60240"/>
    </cofactor>
</comment>
<dbReference type="GO" id="GO:0005992">
    <property type="term" value="P:trehalose biosynthetic process"/>
    <property type="evidence" value="ECO:0007669"/>
    <property type="project" value="InterPro"/>
</dbReference>
<accession>A0AAV8RNS4</accession>
<dbReference type="NCBIfam" id="TIGR01484">
    <property type="entry name" value="HAD-SF-IIB"/>
    <property type="match status" value="1"/>
</dbReference>
<dbReference type="Pfam" id="PF02358">
    <property type="entry name" value="Trehalose_PPase"/>
    <property type="match status" value="1"/>
</dbReference>
<dbReference type="FunFam" id="3.30.70.1020:FF:000004">
    <property type="entry name" value="Trehalose 6-phosphate phosphatase"/>
    <property type="match status" value="1"/>
</dbReference>
<comment type="pathway">
    <text evidence="3 6">Glycan biosynthesis; trehalose biosynthesis.</text>
</comment>
<dbReference type="SUPFAM" id="SSF56784">
    <property type="entry name" value="HAD-like"/>
    <property type="match status" value="1"/>
</dbReference>
<evidence type="ECO:0000256" key="4">
    <source>
        <dbReference type="ARBA" id="ARBA00008770"/>
    </source>
</evidence>
<protein>
    <recommendedName>
        <fullName evidence="6">Trehalose 6-phosphate phosphatase</fullName>
        <ecNumber evidence="6">3.1.3.12</ecNumber>
    </recommendedName>
</protein>
<comment type="function">
    <text evidence="6">Removes the phosphate from trehalose 6-phosphate to produce free trehalose.</text>
</comment>
<evidence type="ECO:0000256" key="3">
    <source>
        <dbReference type="ARBA" id="ARBA00005199"/>
    </source>
</evidence>
<dbReference type="AlphaFoldDB" id="A0AAV8RNS4"/>
<dbReference type="EMBL" id="JAQQAF010000003">
    <property type="protein sequence ID" value="KAJ8501236.1"/>
    <property type="molecule type" value="Genomic_DNA"/>
</dbReference>
<dbReference type="FunFam" id="3.40.50.1000:FF:000073">
    <property type="entry name" value="Trehalose 6-phosphate phosphatase"/>
    <property type="match status" value="1"/>
</dbReference>
<dbReference type="FunFam" id="3.40.50.1000:FF:000099">
    <property type="entry name" value="Trehalose 6-phosphate phosphatase"/>
    <property type="match status" value="1"/>
</dbReference>
<evidence type="ECO:0000256" key="6">
    <source>
        <dbReference type="RuleBase" id="RU361117"/>
    </source>
</evidence>
<evidence type="ECO:0000313" key="7">
    <source>
        <dbReference type="EMBL" id="KAJ8501236.1"/>
    </source>
</evidence>
<dbReference type="InterPro" id="IPR003337">
    <property type="entry name" value="Trehalose_PPase"/>
</dbReference>
<dbReference type="InterPro" id="IPR023214">
    <property type="entry name" value="HAD_sf"/>
</dbReference>
<reference evidence="7 8" key="1">
    <citation type="submission" date="2022-12" db="EMBL/GenBank/DDBJ databases">
        <title>Chromosome-scale assembly of the Ensete ventricosum genome.</title>
        <authorList>
            <person name="Dussert Y."/>
            <person name="Stocks J."/>
            <person name="Wendawek A."/>
            <person name="Woldeyes F."/>
            <person name="Nichols R.A."/>
            <person name="Borrell J.S."/>
        </authorList>
    </citation>
    <scope>NUCLEOTIDE SEQUENCE [LARGE SCALE GENOMIC DNA]</scope>
    <source>
        <strain evidence="8">cv. Maze</strain>
        <tissue evidence="7">Seeds</tissue>
    </source>
</reference>